<feature type="region of interest" description="Disordered" evidence="1">
    <location>
        <begin position="38"/>
        <end position="70"/>
    </location>
</feature>
<comment type="caution">
    <text evidence="2">The sequence shown here is derived from an EMBL/GenBank/DDBJ whole genome shotgun (WGS) entry which is preliminary data.</text>
</comment>
<sequence length="107" mass="11341">MPTSSFTPVLPPYTRFLPVHPSSLVSVGACSIAGGSLRQGRSLATDSEDNEASGKLFHQKTDKDSGPLGGARSVLWTLQRTQSVAERMDRRTCSGGRPVDRTAAIPG</sequence>
<protein>
    <submittedName>
        <fullName evidence="2">Uncharacterized protein</fullName>
    </submittedName>
</protein>
<feature type="region of interest" description="Disordered" evidence="1">
    <location>
        <begin position="85"/>
        <end position="107"/>
    </location>
</feature>
<evidence type="ECO:0000313" key="3">
    <source>
        <dbReference type="Proteomes" id="UP000245119"/>
    </source>
</evidence>
<dbReference type="EMBL" id="PZQS01000004">
    <property type="protein sequence ID" value="PVD32826.1"/>
    <property type="molecule type" value="Genomic_DNA"/>
</dbReference>
<evidence type="ECO:0000313" key="2">
    <source>
        <dbReference type="EMBL" id="PVD32826.1"/>
    </source>
</evidence>
<gene>
    <name evidence="2" type="ORF">C0Q70_08273</name>
</gene>
<organism evidence="2 3">
    <name type="scientific">Pomacea canaliculata</name>
    <name type="common">Golden apple snail</name>
    <dbReference type="NCBI Taxonomy" id="400727"/>
    <lineage>
        <taxon>Eukaryota</taxon>
        <taxon>Metazoa</taxon>
        <taxon>Spiralia</taxon>
        <taxon>Lophotrochozoa</taxon>
        <taxon>Mollusca</taxon>
        <taxon>Gastropoda</taxon>
        <taxon>Caenogastropoda</taxon>
        <taxon>Architaenioglossa</taxon>
        <taxon>Ampullarioidea</taxon>
        <taxon>Ampullariidae</taxon>
        <taxon>Pomacea</taxon>
    </lineage>
</organism>
<accession>A0A2T7PHC4</accession>
<name>A0A2T7PHC4_POMCA</name>
<dbReference type="Proteomes" id="UP000245119">
    <property type="component" value="Linkage Group LG4"/>
</dbReference>
<reference evidence="2 3" key="1">
    <citation type="submission" date="2018-04" db="EMBL/GenBank/DDBJ databases">
        <title>The genome of golden apple snail Pomacea canaliculata provides insight into stress tolerance and invasive adaptation.</title>
        <authorList>
            <person name="Liu C."/>
            <person name="Liu B."/>
            <person name="Ren Y."/>
            <person name="Zhang Y."/>
            <person name="Wang H."/>
            <person name="Li S."/>
            <person name="Jiang F."/>
            <person name="Yin L."/>
            <person name="Zhang G."/>
            <person name="Qian W."/>
            <person name="Fan W."/>
        </authorList>
    </citation>
    <scope>NUCLEOTIDE SEQUENCE [LARGE SCALE GENOMIC DNA]</scope>
    <source>
        <strain evidence="2">SZHN2017</strain>
        <tissue evidence="2">Muscle</tissue>
    </source>
</reference>
<keyword evidence="3" id="KW-1185">Reference proteome</keyword>
<evidence type="ECO:0000256" key="1">
    <source>
        <dbReference type="SAM" id="MobiDB-lite"/>
    </source>
</evidence>
<proteinExistence type="predicted"/>
<dbReference type="AlphaFoldDB" id="A0A2T7PHC4"/>